<evidence type="ECO:0000256" key="2">
    <source>
        <dbReference type="ARBA" id="ARBA00022771"/>
    </source>
</evidence>
<evidence type="ECO:0000256" key="3">
    <source>
        <dbReference type="ARBA" id="ARBA00022833"/>
    </source>
</evidence>
<sequence>MINAKLVTCELCRNYYADPRQIPCSHSFCFDCISGRFDEETLTLVCPKCEKFHQYNSFEEFHDRCMRDGFLSSMVAQFKKSQSRLSAIPSGLLSRPSSTISHISQIFSSTPIPLITKQEINSYNHDQSGSERSTSSIINQQRPASVLQQTTTSTTSTPTPTPTRSLIAKCQTCNIRGELIVCNHCDNVICVKCANEHQSIINDDIKQQWDLCKIKFETINEQSMRFDSDEEEVNNKARNLQTYITQHSDKLIQTVEDRKNMYIDIIENHLRTHKQSFAHEQVVDEYESIDKRVGELFRSADVNADKINDFLFEIEHLEGRLDNLNKLLDSNELKFPMLTLPEQIDASSLFGTLDFIQLNTDINRSDPYVSQTTNGYNDFQLKSEDEDFVFINPSNNNNKNNLLIKNEQIPLPLSTTNIQKKKLWQIDYFSVPYYVRTYGNHLFVCDKYGSLAIYKLNKANDMRQKPSLCREIKLFKDNPSTTTNDEDQTIIDSFVVYKLWIIVFKRKKNELHGTIYLFTHEGKLVANGKCIHNHPSRELTIDTEKNVLWSLDQKQLCLYYYELPDTKTNNPEEHLQKRHLHVQFSKPFAPIHISVNKNVIAVLDKNRQAIHIYDKRTKQELYEYVNIHNKSTHFCWDMALFSDNSLLIKLDEMSTLKTGPSKHIYFQLDTSEQHNIIGTIEEIDAYGMMIAPMDEILIGVRINTKGIVKCYV</sequence>
<dbReference type="PANTHER" id="PTHR25465:SF61">
    <property type="entry name" value="E3 UBIQUITIN_ISG15 LIGASE TRIM25-LIKE"/>
    <property type="match status" value="1"/>
</dbReference>
<dbReference type="InterPro" id="IPR051051">
    <property type="entry name" value="E3_ubiq-ligase_TRIM/RNF"/>
</dbReference>
<dbReference type="SMART" id="SM00184">
    <property type="entry name" value="RING"/>
    <property type="match status" value="1"/>
</dbReference>
<evidence type="ECO:0000256" key="4">
    <source>
        <dbReference type="PROSITE-ProRule" id="PRU00175"/>
    </source>
</evidence>
<dbReference type="OrthoDB" id="654191at2759"/>
<dbReference type="PANTHER" id="PTHR25465">
    <property type="entry name" value="B-BOX DOMAIN CONTAINING"/>
    <property type="match status" value="1"/>
</dbReference>
<evidence type="ECO:0000259" key="7">
    <source>
        <dbReference type="PROSITE" id="PS50089"/>
    </source>
</evidence>
<dbReference type="InterPro" id="IPR017907">
    <property type="entry name" value="Znf_RING_CS"/>
</dbReference>
<dbReference type="SUPFAM" id="SSF50978">
    <property type="entry name" value="WD40 repeat-like"/>
    <property type="match status" value="1"/>
</dbReference>
<dbReference type="EMBL" id="CAJNOI010000826">
    <property type="protein sequence ID" value="CAF1350906.1"/>
    <property type="molecule type" value="Genomic_DNA"/>
</dbReference>
<dbReference type="PROSITE" id="PS50089">
    <property type="entry name" value="ZF_RING_2"/>
    <property type="match status" value="1"/>
</dbReference>
<dbReference type="Proteomes" id="UP000663832">
    <property type="component" value="Unassembled WGS sequence"/>
</dbReference>
<feature type="coiled-coil region" evidence="5">
    <location>
        <begin position="307"/>
        <end position="334"/>
    </location>
</feature>
<gene>
    <name evidence="8" type="ORF">BJG266_LOCUS34947</name>
    <name evidence="9" type="ORF">QVE165_LOCUS44670</name>
</gene>
<organism evidence="8 11">
    <name type="scientific">Adineta steineri</name>
    <dbReference type="NCBI Taxonomy" id="433720"/>
    <lineage>
        <taxon>Eukaryota</taxon>
        <taxon>Metazoa</taxon>
        <taxon>Spiralia</taxon>
        <taxon>Gnathifera</taxon>
        <taxon>Rotifera</taxon>
        <taxon>Eurotatoria</taxon>
        <taxon>Bdelloidea</taxon>
        <taxon>Adinetida</taxon>
        <taxon>Adinetidae</taxon>
        <taxon>Adineta</taxon>
    </lineage>
</organism>
<dbReference type="InterPro" id="IPR001841">
    <property type="entry name" value="Znf_RING"/>
</dbReference>
<feature type="domain" description="RING-type" evidence="7">
    <location>
        <begin position="9"/>
        <end position="50"/>
    </location>
</feature>
<evidence type="ECO:0000313" key="10">
    <source>
        <dbReference type="Proteomes" id="UP000663832"/>
    </source>
</evidence>
<reference evidence="8" key="1">
    <citation type="submission" date="2021-02" db="EMBL/GenBank/DDBJ databases">
        <authorList>
            <person name="Nowell W R."/>
        </authorList>
    </citation>
    <scope>NUCLEOTIDE SEQUENCE</scope>
</reference>
<dbReference type="Gene3D" id="3.30.40.10">
    <property type="entry name" value="Zinc/RING finger domain, C3HC4 (zinc finger)"/>
    <property type="match status" value="1"/>
</dbReference>
<dbReference type="Proteomes" id="UP000663877">
    <property type="component" value="Unassembled WGS sequence"/>
</dbReference>
<dbReference type="EMBL" id="CAJNOM010000605">
    <property type="protein sequence ID" value="CAF1519306.1"/>
    <property type="molecule type" value="Genomic_DNA"/>
</dbReference>
<accession>A0A815HDI6</accession>
<dbReference type="GO" id="GO:0008270">
    <property type="term" value="F:zinc ion binding"/>
    <property type="evidence" value="ECO:0007669"/>
    <property type="project" value="UniProtKB-KW"/>
</dbReference>
<evidence type="ECO:0000313" key="9">
    <source>
        <dbReference type="EMBL" id="CAF1519306.1"/>
    </source>
</evidence>
<dbReference type="SUPFAM" id="SSF57850">
    <property type="entry name" value="RING/U-box"/>
    <property type="match status" value="1"/>
</dbReference>
<comment type="caution">
    <text evidence="8">The sequence shown here is derived from an EMBL/GenBank/DDBJ whole genome shotgun (WGS) entry which is preliminary data.</text>
</comment>
<dbReference type="InterPro" id="IPR036322">
    <property type="entry name" value="WD40_repeat_dom_sf"/>
</dbReference>
<dbReference type="AlphaFoldDB" id="A0A815HDI6"/>
<keyword evidence="3" id="KW-0862">Zinc</keyword>
<keyword evidence="2 4" id="KW-0863">Zinc-finger</keyword>
<feature type="compositionally biased region" description="Polar residues" evidence="6">
    <location>
        <begin position="124"/>
        <end position="149"/>
    </location>
</feature>
<dbReference type="InterPro" id="IPR018957">
    <property type="entry name" value="Znf_C3HC4_RING-type"/>
</dbReference>
<proteinExistence type="predicted"/>
<feature type="region of interest" description="Disordered" evidence="6">
    <location>
        <begin position="124"/>
        <end position="163"/>
    </location>
</feature>
<evidence type="ECO:0000256" key="1">
    <source>
        <dbReference type="ARBA" id="ARBA00022723"/>
    </source>
</evidence>
<name>A0A815HDI6_9BILA</name>
<keyword evidence="10" id="KW-1185">Reference proteome</keyword>
<keyword evidence="1" id="KW-0479">Metal-binding</keyword>
<evidence type="ECO:0000256" key="6">
    <source>
        <dbReference type="SAM" id="MobiDB-lite"/>
    </source>
</evidence>
<protein>
    <recommendedName>
        <fullName evidence="7">RING-type domain-containing protein</fullName>
    </recommendedName>
</protein>
<dbReference type="InterPro" id="IPR013083">
    <property type="entry name" value="Znf_RING/FYVE/PHD"/>
</dbReference>
<keyword evidence="5" id="KW-0175">Coiled coil</keyword>
<evidence type="ECO:0000256" key="5">
    <source>
        <dbReference type="SAM" id="Coils"/>
    </source>
</evidence>
<dbReference type="PROSITE" id="PS00518">
    <property type="entry name" value="ZF_RING_1"/>
    <property type="match status" value="1"/>
</dbReference>
<evidence type="ECO:0000313" key="8">
    <source>
        <dbReference type="EMBL" id="CAF1350906.1"/>
    </source>
</evidence>
<dbReference type="Pfam" id="PF00097">
    <property type="entry name" value="zf-C3HC4"/>
    <property type="match status" value="1"/>
</dbReference>
<evidence type="ECO:0000313" key="11">
    <source>
        <dbReference type="Proteomes" id="UP000663877"/>
    </source>
</evidence>